<proteinExistence type="predicted"/>
<comment type="caution">
    <text evidence="1">The sequence shown here is derived from an EMBL/GenBank/DDBJ whole genome shotgun (WGS) entry which is preliminary data.</text>
</comment>
<organism evidence="1 2">
    <name type="scientific">Streptomyces virginiae</name>
    <name type="common">Streptomyces cinnamonensis</name>
    <dbReference type="NCBI Taxonomy" id="1961"/>
    <lineage>
        <taxon>Bacteria</taxon>
        <taxon>Bacillati</taxon>
        <taxon>Actinomycetota</taxon>
        <taxon>Actinomycetes</taxon>
        <taxon>Kitasatosporales</taxon>
        <taxon>Streptomycetaceae</taxon>
        <taxon>Streptomyces</taxon>
    </lineage>
</organism>
<dbReference type="EMBL" id="BNDV01000008">
    <property type="protein sequence ID" value="GHI13746.1"/>
    <property type="molecule type" value="Genomic_DNA"/>
</dbReference>
<accession>A0ABQ3NLU4</accession>
<reference evidence="2" key="1">
    <citation type="submission" date="2020-09" db="EMBL/GenBank/DDBJ databases">
        <title>Whole genome shotgun sequence of Streptomyces cinnamonensis NBRC 15873.</title>
        <authorList>
            <person name="Komaki H."/>
            <person name="Tamura T."/>
        </authorList>
    </citation>
    <scope>NUCLEOTIDE SEQUENCE [LARGE SCALE GENOMIC DNA]</scope>
    <source>
        <strain evidence="2">NBRC 15873</strain>
    </source>
</reference>
<dbReference type="RefSeq" id="WP_053673012.1">
    <property type="nucleotide sequence ID" value="NZ_BMRU01000002.1"/>
</dbReference>
<dbReference type="Proteomes" id="UP000660554">
    <property type="component" value="Unassembled WGS sequence"/>
</dbReference>
<keyword evidence="2" id="KW-1185">Reference proteome</keyword>
<gene>
    <name evidence="1" type="ORF">Scinn_32090</name>
</gene>
<protein>
    <submittedName>
        <fullName evidence="1">Uncharacterized protein</fullName>
    </submittedName>
</protein>
<evidence type="ECO:0000313" key="2">
    <source>
        <dbReference type="Proteomes" id="UP000660554"/>
    </source>
</evidence>
<sequence>MKLIPGRRARKWRRRRALARLLPRGVLIRIGRRLTVWSLRLAMWGARRAIRRMLRALLPGLAAV</sequence>
<dbReference type="GeneID" id="86952792"/>
<name>A0ABQ3NLU4_STRVG</name>
<evidence type="ECO:0000313" key="1">
    <source>
        <dbReference type="EMBL" id="GHI13746.1"/>
    </source>
</evidence>